<dbReference type="InterPro" id="IPR036906">
    <property type="entry name" value="ATPase_V1_fsu_sf"/>
</dbReference>
<dbReference type="Proteomes" id="UP001198163">
    <property type="component" value="Unassembled WGS sequence"/>
</dbReference>
<dbReference type="SUPFAM" id="SSF159468">
    <property type="entry name" value="AtpF-like"/>
    <property type="match status" value="1"/>
</dbReference>
<dbReference type="AlphaFoldDB" id="A0AAE3JHS4"/>
<keyword evidence="2" id="KW-0813">Transport</keyword>
<dbReference type="RefSeq" id="WP_230752240.1">
    <property type="nucleotide sequence ID" value="NZ_JAINWA010000001.1"/>
</dbReference>
<evidence type="ECO:0000256" key="2">
    <source>
        <dbReference type="ARBA" id="ARBA00022448"/>
    </source>
</evidence>
<dbReference type="Gene3D" id="3.40.50.10580">
    <property type="entry name" value="ATPase, V1 complex, subunit F"/>
    <property type="match status" value="1"/>
</dbReference>
<accession>A0AAE3JHS4</accession>
<evidence type="ECO:0000313" key="5">
    <source>
        <dbReference type="Proteomes" id="UP001198163"/>
    </source>
</evidence>
<evidence type="ECO:0000256" key="3">
    <source>
        <dbReference type="ARBA" id="ARBA00023065"/>
    </source>
</evidence>
<evidence type="ECO:0000256" key="1">
    <source>
        <dbReference type="ARBA" id="ARBA00010148"/>
    </source>
</evidence>
<reference evidence="4" key="1">
    <citation type="submission" date="2021-08" db="EMBL/GenBank/DDBJ databases">
        <title>Comparative analyses of Brucepasteria parasyntrophica and Teretinema zuelzerae.</title>
        <authorList>
            <person name="Song Y."/>
            <person name="Brune A."/>
        </authorList>
    </citation>
    <scope>NUCLEOTIDE SEQUENCE</scope>
    <source>
        <strain evidence="4">DSM 1903</strain>
    </source>
</reference>
<protein>
    <submittedName>
        <fullName evidence="4">V-type ATP synthase subunit F</fullName>
    </submittedName>
</protein>
<keyword evidence="3" id="KW-0406">Ion transport</keyword>
<proteinExistence type="inferred from homology"/>
<dbReference type="GO" id="GO:0046961">
    <property type="term" value="F:proton-transporting ATPase activity, rotational mechanism"/>
    <property type="evidence" value="ECO:0007669"/>
    <property type="project" value="InterPro"/>
</dbReference>
<dbReference type="InterPro" id="IPR008218">
    <property type="entry name" value="ATPase_V1-cplx_f_g_su"/>
</dbReference>
<gene>
    <name evidence="4" type="ORF">K7J14_01240</name>
</gene>
<keyword evidence="5" id="KW-1185">Reference proteome</keyword>
<organism evidence="4 5">
    <name type="scientific">Teretinema zuelzerae</name>
    <dbReference type="NCBI Taxonomy" id="156"/>
    <lineage>
        <taxon>Bacteria</taxon>
        <taxon>Pseudomonadati</taxon>
        <taxon>Spirochaetota</taxon>
        <taxon>Spirochaetia</taxon>
        <taxon>Spirochaetales</taxon>
        <taxon>Treponemataceae</taxon>
        <taxon>Teretinema</taxon>
    </lineage>
</organism>
<dbReference type="Pfam" id="PF01990">
    <property type="entry name" value="ATP-synt_F"/>
    <property type="match status" value="1"/>
</dbReference>
<comment type="caution">
    <text evidence="4">The sequence shown here is derived from an EMBL/GenBank/DDBJ whole genome shotgun (WGS) entry which is preliminary data.</text>
</comment>
<evidence type="ECO:0000313" key="4">
    <source>
        <dbReference type="EMBL" id="MCD1653321.1"/>
    </source>
</evidence>
<dbReference type="EMBL" id="JAINWA010000001">
    <property type="protein sequence ID" value="MCD1653321.1"/>
    <property type="molecule type" value="Genomic_DNA"/>
</dbReference>
<comment type="similarity">
    <text evidence="1">Belongs to the V-ATPase F subunit family.</text>
</comment>
<sequence>MQYFVIGERELVLGFSLVGIHGAVARTREEALDAFYRATGRGTLLAGGTPSESERAKILILTEEVSSMLDEEVRDWQMGADYPLIVEIPGLHGHLSGRKTLTDSIREAIGIHV</sequence>
<name>A0AAE3JHS4_9SPIR</name>